<evidence type="ECO:0000256" key="1">
    <source>
        <dbReference type="PROSITE-ProRule" id="PRU01122"/>
    </source>
</evidence>
<feature type="domain" description="Lon proteolytic" evidence="4">
    <location>
        <begin position="230"/>
        <end position="340"/>
    </location>
</feature>
<dbReference type="EC" id="3.4.21.53" evidence="1"/>
<keyword evidence="6" id="KW-1185">Reference proteome</keyword>
<comment type="caution">
    <text evidence="5">The sequence shown here is derived from an EMBL/GenBank/DDBJ whole genome shotgun (WGS) entry which is preliminary data.</text>
</comment>
<reference evidence="5 6" key="1">
    <citation type="submission" date="2022-10" db="EMBL/GenBank/DDBJ databases">
        <title>Draft genome assembly of moderately radiation resistant bacterium Metabacillus halosaccharovorans.</title>
        <authorList>
            <person name="Pal S."/>
            <person name="Gopinathan A."/>
        </authorList>
    </citation>
    <scope>NUCLEOTIDE SEQUENCE [LARGE SCALE GENOMIC DNA]</scope>
    <source>
        <strain evidence="5 6">VITHBRA001</strain>
    </source>
</reference>
<dbReference type="Pfam" id="PF05362">
    <property type="entry name" value="Lon_C"/>
    <property type="match status" value="1"/>
</dbReference>
<comment type="similarity">
    <text evidence="1">Belongs to the peptidase S16 family.</text>
</comment>
<dbReference type="NCBIfam" id="NF041438">
    <property type="entry name" value="SepM_fam_S16"/>
    <property type="match status" value="1"/>
</dbReference>
<keyword evidence="2" id="KW-1133">Transmembrane helix</keyword>
<dbReference type="SUPFAM" id="SSF54211">
    <property type="entry name" value="Ribosomal protein S5 domain 2-like"/>
    <property type="match status" value="1"/>
</dbReference>
<organism evidence="5 6">
    <name type="scientific">Metabacillus halosaccharovorans</name>
    <dbReference type="NCBI Taxonomy" id="930124"/>
    <lineage>
        <taxon>Bacteria</taxon>
        <taxon>Bacillati</taxon>
        <taxon>Bacillota</taxon>
        <taxon>Bacilli</taxon>
        <taxon>Bacillales</taxon>
        <taxon>Bacillaceae</taxon>
        <taxon>Metabacillus</taxon>
    </lineage>
</organism>
<proteinExistence type="inferred from homology"/>
<dbReference type="Gene3D" id="3.30.230.10">
    <property type="match status" value="1"/>
</dbReference>
<dbReference type="InterPro" id="IPR001478">
    <property type="entry name" value="PDZ"/>
</dbReference>
<keyword evidence="1" id="KW-0645">Protease</keyword>
<dbReference type="EMBL" id="JAOYEY010000016">
    <property type="protein sequence ID" value="MCV9884334.1"/>
    <property type="molecule type" value="Genomic_DNA"/>
</dbReference>
<dbReference type="Pfam" id="PF13180">
    <property type="entry name" value="PDZ_2"/>
    <property type="match status" value="1"/>
</dbReference>
<dbReference type="InterPro" id="IPR036034">
    <property type="entry name" value="PDZ_sf"/>
</dbReference>
<feature type="domain" description="PDZ" evidence="3">
    <location>
        <begin position="115"/>
        <end position="190"/>
    </location>
</feature>
<dbReference type="InterPro" id="IPR027065">
    <property type="entry name" value="Lon_Prtase"/>
</dbReference>
<sequence>MTKKSFKPRVKRYILILLVLVIIAFIPTPYYLYQPGPMEELAPIIKVENGYENEEGSFHLTTVLQIKANPYLLAYGLIAPNTDIMEEESVKGDLSDTEYNRLLDFMMKDSQQNALVAAFRAADEEVSIDYKGIFVRGIVADSPAKDILKVGDIITSVDGNKIVEAPEFIDYIQQNKNVGDHAALTVLRGDEELEKTVDIIMLDESTGKVGIGIAPEEEFTATIPKTVSITSEDIGGPSAGLMFSLEILNQLTADDLTKGYKIAGTGTIDHNGNVGQIGGITHKVIAAEEEGANIFFAPKDLTGLDQNEKDAIAQAEDNEYNVKIVPVGTLSEAVEYLEGLDEKK</sequence>
<protein>
    <recommendedName>
        <fullName evidence="1">endopeptidase La</fullName>
        <ecNumber evidence="1">3.4.21.53</ecNumber>
    </recommendedName>
</protein>
<evidence type="ECO:0000313" key="5">
    <source>
        <dbReference type="EMBL" id="MCV9884334.1"/>
    </source>
</evidence>
<keyword evidence="1" id="KW-0720">Serine protease</keyword>
<dbReference type="PROSITE" id="PS51786">
    <property type="entry name" value="LON_PROTEOLYTIC"/>
    <property type="match status" value="1"/>
</dbReference>
<dbReference type="RefSeq" id="WP_264141306.1">
    <property type="nucleotide sequence ID" value="NZ_JAOYEY010000016.1"/>
</dbReference>
<dbReference type="InterPro" id="IPR020568">
    <property type="entry name" value="Ribosomal_Su5_D2-typ_SF"/>
</dbReference>
<comment type="catalytic activity">
    <reaction evidence="1">
        <text>Hydrolysis of proteins in presence of ATP.</text>
        <dbReference type="EC" id="3.4.21.53"/>
    </reaction>
</comment>
<keyword evidence="2" id="KW-0812">Transmembrane</keyword>
<dbReference type="Proteomes" id="UP001526147">
    <property type="component" value="Unassembled WGS sequence"/>
</dbReference>
<dbReference type="InterPro" id="IPR008269">
    <property type="entry name" value="Lon_proteolytic"/>
</dbReference>
<name>A0ABT3DBG8_9BACI</name>
<accession>A0ABT3DBG8</accession>
<keyword evidence="1" id="KW-0378">Hydrolase</keyword>
<dbReference type="SMART" id="SM00228">
    <property type="entry name" value="PDZ"/>
    <property type="match status" value="1"/>
</dbReference>
<dbReference type="InterPro" id="IPR014721">
    <property type="entry name" value="Ribsml_uS5_D2-typ_fold_subgr"/>
</dbReference>
<evidence type="ECO:0000313" key="6">
    <source>
        <dbReference type="Proteomes" id="UP001526147"/>
    </source>
</evidence>
<gene>
    <name evidence="5" type="ORF">OIH86_01550</name>
</gene>
<dbReference type="PANTHER" id="PTHR10046">
    <property type="entry name" value="ATP DEPENDENT LON PROTEASE FAMILY MEMBER"/>
    <property type="match status" value="1"/>
</dbReference>
<feature type="active site" evidence="1">
    <location>
        <position position="238"/>
    </location>
</feature>
<evidence type="ECO:0000259" key="3">
    <source>
        <dbReference type="PROSITE" id="PS50106"/>
    </source>
</evidence>
<feature type="active site" evidence="1">
    <location>
        <position position="283"/>
    </location>
</feature>
<dbReference type="SUPFAM" id="SSF50156">
    <property type="entry name" value="PDZ domain-like"/>
    <property type="match status" value="1"/>
</dbReference>
<evidence type="ECO:0000259" key="4">
    <source>
        <dbReference type="PROSITE" id="PS51786"/>
    </source>
</evidence>
<dbReference type="PROSITE" id="PS50106">
    <property type="entry name" value="PDZ"/>
    <property type="match status" value="1"/>
</dbReference>
<evidence type="ECO:0000256" key="2">
    <source>
        <dbReference type="SAM" id="Phobius"/>
    </source>
</evidence>
<feature type="transmembrane region" description="Helical" evidence="2">
    <location>
        <begin position="12"/>
        <end position="33"/>
    </location>
</feature>
<keyword evidence="2" id="KW-0472">Membrane</keyword>